<accession>A0ABS5A7D9</accession>
<name>A0ABS5A7D9_9PSEU</name>
<reference evidence="1 2" key="1">
    <citation type="submission" date="2021-03" db="EMBL/GenBank/DDBJ databases">
        <title>Sequencing the genomes of 1000 actinobacteria strains.</title>
        <authorList>
            <person name="Klenk H.-P."/>
        </authorList>
    </citation>
    <scope>NUCLEOTIDE SEQUENCE [LARGE SCALE GENOMIC DNA]</scope>
    <source>
        <strain evidence="1 2">DSM 44580</strain>
    </source>
</reference>
<comment type="caution">
    <text evidence="1">The sequence shown here is derived from an EMBL/GenBank/DDBJ whole genome shotgun (WGS) entry which is preliminary data.</text>
</comment>
<sequence length="91" mass="9394">MNLADRLDTVVTVTGTAGDAHAGAVVVRDGEPPVYVLGLPTWGVVNGQRVRVTGVVTALGAPGTRAAPVRHGLDSPMFGLRDVEWHTLPAG</sequence>
<dbReference type="EMBL" id="JAGIOO010000001">
    <property type="protein sequence ID" value="MBP2472514.1"/>
    <property type="molecule type" value="Genomic_DNA"/>
</dbReference>
<proteinExistence type="predicted"/>
<organism evidence="1 2">
    <name type="scientific">Crossiella equi</name>
    <dbReference type="NCBI Taxonomy" id="130796"/>
    <lineage>
        <taxon>Bacteria</taxon>
        <taxon>Bacillati</taxon>
        <taxon>Actinomycetota</taxon>
        <taxon>Actinomycetes</taxon>
        <taxon>Pseudonocardiales</taxon>
        <taxon>Pseudonocardiaceae</taxon>
        <taxon>Crossiella</taxon>
    </lineage>
</organism>
<dbReference type="RefSeq" id="WP_086789360.1">
    <property type="nucleotide sequence ID" value="NZ_JAGIOO010000001.1"/>
</dbReference>
<evidence type="ECO:0000313" key="1">
    <source>
        <dbReference type="EMBL" id="MBP2472514.1"/>
    </source>
</evidence>
<protein>
    <submittedName>
        <fullName evidence="1">Uncharacterized protein</fullName>
    </submittedName>
</protein>
<gene>
    <name evidence="1" type="ORF">JOF53_001386</name>
</gene>
<evidence type="ECO:0000313" key="2">
    <source>
        <dbReference type="Proteomes" id="UP001519363"/>
    </source>
</evidence>
<dbReference type="Proteomes" id="UP001519363">
    <property type="component" value="Unassembled WGS sequence"/>
</dbReference>
<keyword evidence="2" id="KW-1185">Reference proteome</keyword>